<dbReference type="NCBIfam" id="NF003064">
    <property type="entry name" value="PRK03987.1-4"/>
    <property type="match status" value="1"/>
</dbReference>
<dbReference type="InterPro" id="IPR024055">
    <property type="entry name" value="TIF2_asu_C"/>
</dbReference>
<organism evidence="11 12">
    <name type="scientific">Odinarchaeota yellowstonii (strain LCB_4)</name>
    <dbReference type="NCBI Taxonomy" id="1841599"/>
    <lineage>
        <taxon>Archaea</taxon>
        <taxon>Promethearchaeati</taxon>
        <taxon>Candidatus Odinarchaeota</taxon>
        <taxon>Candidatus Odinarchaeia</taxon>
        <taxon>Candidatus Odinarchaeales</taxon>
        <taxon>Candidatus Odinarchaeaceae</taxon>
        <taxon>Candidatus Odinarchaeum</taxon>
    </lineage>
</organism>
<dbReference type="PANTHER" id="PTHR10602:SF0">
    <property type="entry name" value="EUKARYOTIC TRANSLATION INITIATION FACTOR 2 SUBUNIT 1"/>
    <property type="match status" value="1"/>
</dbReference>
<evidence type="ECO:0000313" key="12">
    <source>
        <dbReference type="Proteomes" id="UP000186851"/>
    </source>
</evidence>
<dbReference type="Gene3D" id="2.40.50.140">
    <property type="entry name" value="Nucleic acid-binding proteins"/>
    <property type="match status" value="1"/>
</dbReference>
<evidence type="ECO:0000256" key="6">
    <source>
        <dbReference type="ARBA" id="ARBA00022884"/>
    </source>
</evidence>
<evidence type="ECO:0000259" key="10">
    <source>
        <dbReference type="PROSITE" id="PS50126"/>
    </source>
</evidence>
<dbReference type="GO" id="GO:0003743">
    <property type="term" value="F:translation initiation factor activity"/>
    <property type="evidence" value="ECO:0007669"/>
    <property type="project" value="UniProtKB-KW"/>
</dbReference>
<gene>
    <name evidence="11" type="ORF">OdinLCB4_003880</name>
</gene>
<dbReference type="FunFam" id="3.30.70.1130:FF:000002">
    <property type="entry name" value="Translation initiation factor 2 subunit alpha"/>
    <property type="match status" value="1"/>
</dbReference>
<evidence type="ECO:0000256" key="8">
    <source>
        <dbReference type="ARBA" id="ARBA00030860"/>
    </source>
</evidence>
<evidence type="ECO:0000313" key="11">
    <source>
        <dbReference type="EMBL" id="WEU39634.1"/>
    </source>
</evidence>
<dbReference type="PROSITE" id="PS50126">
    <property type="entry name" value="S1"/>
    <property type="match status" value="1"/>
</dbReference>
<dbReference type="SUPFAM" id="SSF110993">
    <property type="entry name" value="eIF-2-alpha, C-terminal domain"/>
    <property type="match status" value="1"/>
</dbReference>
<dbReference type="InterPro" id="IPR044126">
    <property type="entry name" value="S1_IF2_alpha"/>
</dbReference>
<dbReference type="Gene3D" id="1.10.150.190">
    <property type="entry name" value="Translation initiation factor 2, subunit 1, domain 2"/>
    <property type="match status" value="1"/>
</dbReference>
<dbReference type="PANTHER" id="PTHR10602">
    <property type="entry name" value="EUKARYOTIC TRANSLATION INITIATION FACTOR 2 SUBUNIT 1"/>
    <property type="match status" value="1"/>
</dbReference>
<dbReference type="InterPro" id="IPR024054">
    <property type="entry name" value="TIF2_asu_middle_sf"/>
</dbReference>
<comment type="subunit">
    <text evidence="3">Heterotrimer composed of an alpha, a beta and a gamma chain.</text>
</comment>
<keyword evidence="7" id="KW-0648">Protein biosynthesis</keyword>
<protein>
    <recommendedName>
        <fullName evidence="4">Translation initiation factor 2 subunit alpha</fullName>
    </recommendedName>
    <alternativeName>
        <fullName evidence="8">aIF2-alpha</fullName>
    </alternativeName>
    <alternativeName>
        <fullName evidence="9">eIF-2-alpha</fullName>
    </alternativeName>
</protein>
<proteinExistence type="inferred from homology"/>
<dbReference type="GO" id="GO:0003723">
    <property type="term" value="F:RNA binding"/>
    <property type="evidence" value="ECO:0007669"/>
    <property type="project" value="UniProtKB-KW"/>
</dbReference>
<evidence type="ECO:0000256" key="7">
    <source>
        <dbReference type="ARBA" id="ARBA00022917"/>
    </source>
</evidence>
<dbReference type="KEGG" id="oyw:OdinLCB4_003880"/>
<evidence type="ECO:0000256" key="9">
    <source>
        <dbReference type="ARBA" id="ARBA00033333"/>
    </source>
</evidence>
<comment type="similarity">
    <text evidence="2">Belongs to the eIF-2-alpha family.</text>
</comment>
<keyword evidence="6" id="KW-0694">RNA-binding</keyword>
<name>A0AAF0D0X0_ODILC</name>
<dbReference type="InterPro" id="IPR011488">
    <property type="entry name" value="TIF_2_asu"/>
</dbReference>
<dbReference type="EMBL" id="CP091871">
    <property type="protein sequence ID" value="WEU39634.1"/>
    <property type="molecule type" value="Genomic_DNA"/>
</dbReference>
<dbReference type="Pfam" id="PF00575">
    <property type="entry name" value="S1"/>
    <property type="match status" value="1"/>
</dbReference>
<dbReference type="SUPFAM" id="SSF50249">
    <property type="entry name" value="Nucleic acid-binding proteins"/>
    <property type="match status" value="1"/>
</dbReference>
<dbReference type="CDD" id="cd04452">
    <property type="entry name" value="S1_IF2_alpha"/>
    <property type="match status" value="1"/>
</dbReference>
<reference evidence="11" key="1">
    <citation type="journal article" date="2017" name="Nature">
        <title>Asgard archaea illuminate the origin of eukaryotic cellular complexity.</title>
        <authorList>
            <person name="Zaremba-Niedzwiedzka K."/>
            <person name="Caceres E.F."/>
            <person name="Saw J.H."/>
            <person name="Backstrom D."/>
            <person name="Juzokaite L."/>
            <person name="Vancaester E."/>
            <person name="Seitz K.W."/>
            <person name="Anantharaman K."/>
            <person name="Starnawski P."/>
            <person name="Kjeldsen K.U."/>
            <person name="Scott M.B."/>
            <person name="Nunoura T."/>
            <person name="Banfield J.F."/>
            <person name="Schramm A."/>
            <person name="Baker B.J."/>
            <person name="Spang A."/>
            <person name="Ettema T.J.G."/>
        </authorList>
    </citation>
    <scope>NUCLEOTIDE SEQUENCE</scope>
    <source>
        <strain evidence="11">LCB_4</strain>
    </source>
</reference>
<dbReference type="SMART" id="SM00316">
    <property type="entry name" value="S1"/>
    <property type="match status" value="1"/>
</dbReference>
<keyword evidence="5 11" id="KW-0396">Initiation factor</keyword>
<dbReference type="InterPro" id="IPR003029">
    <property type="entry name" value="S1_domain"/>
</dbReference>
<dbReference type="FunFam" id="2.40.50.140:FF:000015">
    <property type="entry name" value="Eukaryotic translation initiation factor 2 subunit alpha"/>
    <property type="match status" value="1"/>
</dbReference>
<evidence type="ECO:0000256" key="1">
    <source>
        <dbReference type="ARBA" id="ARBA00003323"/>
    </source>
</evidence>
<dbReference type="Gene3D" id="3.30.70.1130">
    <property type="entry name" value="EIF_2_alpha"/>
    <property type="match status" value="1"/>
</dbReference>
<feature type="domain" description="S1 motif" evidence="10">
    <location>
        <begin position="12"/>
        <end position="83"/>
    </location>
</feature>
<dbReference type="Pfam" id="PF07541">
    <property type="entry name" value="EIF_2_alpha"/>
    <property type="match status" value="1"/>
</dbReference>
<dbReference type="AlphaFoldDB" id="A0AAF0D0X0"/>
<dbReference type="GO" id="GO:0043022">
    <property type="term" value="F:ribosome binding"/>
    <property type="evidence" value="ECO:0007669"/>
    <property type="project" value="TreeGrafter"/>
</dbReference>
<accession>A0AAF0D0X0</accession>
<dbReference type="NCBIfam" id="NF003062">
    <property type="entry name" value="PRK03987.1-1"/>
    <property type="match status" value="1"/>
</dbReference>
<evidence type="ECO:0000256" key="5">
    <source>
        <dbReference type="ARBA" id="ARBA00022540"/>
    </source>
</evidence>
<dbReference type="Proteomes" id="UP000186851">
    <property type="component" value="Chromosome"/>
</dbReference>
<reference evidence="11" key="2">
    <citation type="journal article" date="2022" name="Nat. Microbiol.">
        <title>A closed Candidatus Odinarchaeum chromosome exposes Asgard archaeal viruses.</title>
        <authorList>
            <person name="Tamarit D."/>
            <person name="Caceres E.F."/>
            <person name="Krupovic M."/>
            <person name="Nijland R."/>
            <person name="Eme L."/>
            <person name="Robinson N.P."/>
            <person name="Ettema T.J.G."/>
        </authorList>
    </citation>
    <scope>NUCLEOTIDE SEQUENCE</scope>
    <source>
        <strain evidence="11">LCB_4</strain>
    </source>
</reference>
<dbReference type="SUPFAM" id="SSF116742">
    <property type="entry name" value="eIF2alpha middle domain-like"/>
    <property type="match status" value="1"/>
</dbReference>
<sequence length="265" mass="30285">MVKTRREVPSEGDLLLCTVTDITSHGAYAELDEYPGLKGFIHLSEIASSWIKNIRNFVKEGQKIVTKVLKVNKEKKQIDLSLRRVTEQQKREKIQAWKRAQNAEGILRLAANKLGKTLDEAYQQVGWRLEDKYGEIYTGLQEIKKRGLEALKEAEIPEEWRDIIYKEALEHVEIPTVKMKAQIEVTCYKPDGVDSIKKSLIKGLEELKKEEGVKGRIFLVGSPRYQFEIEAPDYKTAERVLTNAASEIIKTIKSLGGEGNWKKIT</sequence>
<dbReference type="InterPro" id="IPR012340">
    <property type="entry name" value="NA-bd_OB-fold"/>
</dbReference>
<evidence type="ECO:0000256" key="3">
    <source>
        <dbReference type="ARBA" id="ARBA00011243"/>
    </source>
</evidence>
<evidence type="ECO:0000256" key="2">
    <source>
        <dbReference type="ARBA" id="ARBA00007223"/>
    </source>
</evidence>
<comment type="function">
    <text evidence="1">eIF-2 functions in the early steps of protein synthesis by forming a ternary complex with GTP and initiator tRNA.</text>
</comment>
<evidence type="ECO:0000256" key="4">
    <source>
        <dbReference type="ARBA" id="ARBA00013678"/>
    </source>
</evidence>